<dbReference type="PANTHER" id="PTHR42998:SF1">
    <property type="entry name" value="TYPE I RESTRICTION ENZYME HINDI METHYLASE SUBUNIT"/>
    <property type="match status" value="1"/>
</dbReference>
<protein>
    <recommendedName>
        <fullName evidence="2">site-specific DNA-methyltransferase (adenine-specific)</fullName>
        <ecNumber evidence="2">2.1.1.72</ecNumber>
    </recommendedName>
</protein>
<gene>
    <name evidence="11" type="ORF">GCM10023168_32130</name>
</gene>
<dbReference type="InterPro" id="IPR003356">
    <property type="entry name" value="DNA_methylase_A-5"/>
</dbReference>
<evidence type="ECO:0000256" key="3">
    <source>
        <dbReference type="ARBA" id="ARBA00022603"/>
    </source>
</evidence>
<dbReference type="PROSITE" id="PS00092">
    <property type="entry name" value="N6_MTASE"/>
    <property type="match status" value="1"/>
</dbReference>
<dbReference type="Proteomes" id="UP001500945">
    <property type="component" value="Unassembled WGS sequence"/>
</dbReference>
<keyword evidence="4" id="KW-0808">Transferase</keyword>
<accession>A0ABP8KN38</accession>
<keyword evidence="5" id="KW-0949">S-adenosyl-L-methionine</keyword>
<keyword evidence="12" id="KW-1185">Reference proteome</keyword>
<reference evidence="12" key="1">
    <citation type="journal article" date="2019" name="Int. J. Syst. Evol. Microbiol.">
        <title>The Global Catalogue of Microorganisms (GCM) 10K type strain sequencing project: providing services to taxonomists for standard genome sequencing and annotation.</title>
        <authorList>
            <consortium name="The Broad Institute Genomics Platform"/>
            <consortium name="The Broad Institute Genome Sequencing Center for Infectious Disease"/>
            <person name="Wu L."/>
            <person name="Ma J."/>
        </authorList>
    </citation>
    <scope>NUCLEOTIDE SEQUENCE [LARGE SCALE GENOMIC DNA]</scope>
    <source>
        <strain evidence="12">JCM 17809</strain>
    </source>
</reference>
<dbReference type="PANTHER" id="PTHR42998">
    <property type="entry name" value="TYPE I RESTRICTION ENZYME HINDVIIP M PROTEIN-RELATED"/>
    <property type="match status" value="1"/>
</dbReference>
<name>A0ABP8KN38_9MICO</name>
<evidence type="ECO:0000313" key="12">
    <source>
        <dbReference type="Proteomes" id="UP001500945"/>
    </source>
</evidence>
<keyword evidence="6" id="KW-0680">Restriction system</keyword>
<dbReference type="InterPro" id="IPR029063">
    <property type="entry name" value="SAM-dependent_MTases_sf"/>
</dbReference>
<evidence type="ECO:0000256" key="5">
    <source>
        <dbReference type="ARBA" id="ARBA00022691"/>
    </source>
</evidence>
<keyword evidence="3 11" id="KW-0489">Methyltransferase</keyword>
<dbReference type="PRINTS" id="PR00507">
    <property type="entry name" value="N12N6MTFRASE"/>
</dbReference>
<evidence type="ECO:0000313" key="11">
    <source>
        <dbReference type="EMBL" id="GAA4411358.1"/>
    </source>
</evidence>
<dbReference type="RefSeq" id="WP_345207818.1">
    <property type="nucleotide sequence ID" value="NZ_BAABGM010000022.1"/>
</dbReference>
<dbReference type="InterPro" id="IPR002052">
    <property type="entry name" value="DNA_methylase_N6_adenine_CS"/>
</dbReference>
<dbReference type="GO" id="GO:0032259">
    <property type="term" value="P:methylation"/>
    <property type="evidence" value="ECO:0007669"/>
    <property type="project" value="UniProtKB-KW"/>
</dbReference>
<dbReference type="CDD" id="cd02440">
    <property type="entry name" value="AdoMet_MTases"/>
    <property type="match status" value="1"/>
</dbReference>
<feature type="compositionally biased region" description="Low complexity" evidence="8">
    <location>
        <begin position="114"/>
        <end position="137"/>
    </location>
</feature>
<comment type="similarity">
    <text evidence="1">Belongs to the N(4)/N(6)-methyltransferase family.</text>
</comment>
<evidence type="ECO:0000259" key="9">
    <source>
        <dbReference type="Pfam" id="PF02384"/>
    </source>
</evidence>
<dbReference type="SUPFAM" id="SSF53335">
    <property type="entry name" value="S-adenosyl-L-methionine-dependent methyltransferases"/>
    <property type="match status" value="1"/>
</dbReference>
<comment type="caution">
    <text evidence="11">The sequence shown here is derived from an EMBL/GenBank/DDBJ whole genome shotgun (WGS) entry which is preliminary data.</text>
</comment>
<dbReference type="Pfam" id="PF12161">
    <property type="entry name" value="HsdM_N"/>
    <property type="match status" value="1"/>
</dbReference>
<evidence type="ECO:0000256" key="2">
    <source>
        <dbReference type="ARBA" id="ARBA00011900"/>
    </source>
</evidence>
<organism evidence="11 12">
    <name type="scientific">Fodinibacter luteus</name>
    <dbReference type="NCBI Taxonomy" id="552064"/>
    <lineage>
        <taxon>Bacteria</taxon>
        <taxon>Bacillati</taxon>
        <taxon>Actinomycetota</taxon>
        <taxon>Actinomycetes</taxon>
        <taxon>Micrococcales</taxon>
        <taxon>Intrasporangiaceae</taxon>
        <taxon>Fodinibacter (ex Wang et al. 2009)</taxon>
    </lineage>
</organism>
<dbReference type="InterPro" id="IPR052916">
    <property type="entry name" value="Type-I_RE_MTase_Subunit"/>
</dbReference>
<feature type="domain" description="N6 adenine-specific DNA methyltransferase N-terminal" evidence="10">
    <location>
        <begin position="157"/>
        <end position="299"/>
    </location>
</feature>
<dbReference type="InterPro" id="IPR038333">
    <property type="entry name" value="T1MK-like_N_sf"/>
</dbReference>
<dbReference type="EMBL" id="BAABGM010000022">
    <property type="protein sequence ID" value="GAA4411358.1"/>
    <property type="molecule type" value="Genomic_DNA"/>
</dbReference>
<evidence type="ECO:0000256" key="1">
    <source>
        <dbReference type="ARBA" id="ARBA00006594"/>
    </source>
</evidence>
<feature type="region of interest" description="Disordered" evidence="8">
    <location>
        <begin position="109"/>
        <end position="137"/>
    </location>
</feature>
<feature type="domain" description="DNA methylase adenine-specific" evidence="9">
    <location>
        <begin position="312"/>
        <end position="635"/>
    </location>
</feature>
<dbReference type="Gene3D" id="3.40.50.150">
    <property type="entry name" value="Vaccinia Virus protein VP39"/>
    <property type="match status" value="1"/>
</dbReference>
<dbReference type="Pfam" id="PF02384">
    <property type="entry name" value="N6_Mtase"/>
    <property type="match status" value="1"/>
</dbReference>
<evidence type="ECO:0000256" key="6">
    <source>
        <dbReference type="ARBA" id="ARBA00022747"/>
    </source>
</evidence>
<evidence type="ECO:0000259" key="10">
    <source>
        <dbReference type="Pfam" id="PF12161"/>
    </source>
</evidence>
<comment type="catalytic activity">
    <reaction evidence="7">
        <text>a 2'-deoxyadenosine in DNA + S-adenosyl-L-methionine = an N(6)-methyl-2'-deoxyadenosine in DNA + S-adenosyl-L-homocysteine + H(+)</text>
        <dbReference type="Rhea" id="RHEA:15197"/>
        <dbReference type="Rhea" id="RHEA-COMP:12418"/>
        <dbReference type="Rhea" id="RHEA-COMP:12419"/>
        <dbReference type="ChEBI" id="CHEBI:15378"/>
        <dbReference type="ChEBI" id="CHEBI:57856"/>
        <dbReference type="ChEBI" id="CHEBI:59789"/>
        <dbReference type="ChEBI" id="CHEBI:90615"/>
        <dbReference type="ChEBI" id="CHEBI:90616"/>
        <dbReference type="EC" id="2.1.1.72"/>
    </reaction>
</comment>
<proteinExistence type="inferred from homology"/>
<evidence type="ECO:0000256" key="8">
    <source>
        <dbReference type="SAM" id="MobiDB-lite"/>
    </source>
</evidence>
<dbReference type="GO" id="GO:0008168">
    <property type="term" value="F:methyltransferase activity"/>
    <property type="evidence" value="ECO:0007669"/>
    <property type="project" value="UniProtKB-KW"/>
</dbReference>
<dbReference type="Gene3D" id="1.20.1260.30">
    <property type="match status" value="1"/>
</dbReference>
<dbReference type="InterPro" id="IPR022749">
    <property type="entry name" value="D12N6_MeTrfase_N"/>
</dbReference>
<dbReference type="EC" id="2.1.1.72" evidence="2"/>
<evidence type="ECO:0000256" key="7">
    <source>
        <dbReference type="ARBA" id="ARBA00047942"/>
    </source>
</evidence>
<sequence length="679" mass="75180">MPIRYDVWNDLIGFEPGHRKNRGSLAARWGDDSIVESLIEAGHLKFEGGRVSRTKTSVDAAALWAVLPDDGTALGNQRARTELGWKSERRYEAAKALLIATEEVAVGRGRGGSLRRTSSGGVTATTASATPRTPREAAAAIPAPATAQKSTRAANSLEKTLWDAADKLRGKMDAAVFKHVVLGLIFLKYVSDTFMVRHDELARLVDDPQSEYSMPNDAAKRSVLEDRDEYTAEGVFWIPEGHRWEDLRSAGKQPDIGKRVDAAMDAIERENPTLKGVLPKNYTQRELSPETIGGLIDTFSRQDLAAEEFTDLDVLGRVYEYFLGQFASKEGKKAGEFYTPRSIVQLLVEMLQPYKGRVLDPACGSGGMFVQADKFVRAHGGTRDDLSVFGQESNPTTWRLAKMNLALRGIDGNLGPEWGDSFHADAHPDLKADFIIANPPFNISDWGGERLRQDVRWKYGVPPQQNANYAWLQHMLYHLAPTGTVASLLANGSLSSKQNGEGEIRKAMIEGDVVECIVALPPQLFYGVQIPCCAWFLTNNKRADLNGATTRRREGETLFIDASQIGFMENRTHRAFSDVDILKIADTYHAWRGSETSGRREYADIPGFCRAVTTAKIAEDDYVLTPGRYVGSQAAEVDDEPLKGRIARLSTEIRDGFRRREELQATVLEALDALRPTDE</sequence>
<evidence type="ECO:0000256" key="4">
    <source>
        <dbReference type="ARBA" id="ARBA00022679"/>
    </source>
</evidence>